<feature type="domain" description="OmpA-like" evidence="3">
    <location>
        <begin position="307"/>
        <end position="423"/>
    </location>
</feature>
<dbReference type="Pfam" id="PF00691">
    <property type="entry name" value="OmpA"/>
    <property type="match status" value="1"/>
</dbReference>
<evidence type="ECO:0000313" key="4">
    <source>
        <dbReference type="EMBL" id="ORC34204.1"/>
    </source>
</evidence>
<dbReference type="PROSITE" id="PS51123">
    <property type="entry name" value="OMPA_2"/>
    <property type="match status" value="1"/>
</dbReference>
<dbReference type="EMBL" id="MWQY01000014">
    <property type="protein sequence ID" value="ORC34204.1"/>
    <property type="molecule type" value="Genomic_DNA"/>
</dbReference>
<dbReference type="Proteomes" id="UP000192343">
    <property type="component" value="Unassembled WGS sequence"/>
</dbReference>
<protein>
    <recommendedName>
        <fullName evidence="3">OmpA-like domain-containing protein</fullName>
    </recommendedName>
</protein>
<sequence length="423" mass="48349">MICRTAGDAYHPAFCIDVMINCRIVPRYMRGIFLLILPFLFPLLLHSQISLTDAFDPAVKPRYSIVEKENMRQRVDGKYRGFVHNEVRGTLFLESGKTSEYSGNFYVLQSMTRDQRHVARQIDDVVAVTLSFSTAGEMRVASDTDYPLLRDFPRFPAEPVAKGEKWQSYGLRVVNPLRREATRIPFLCEYEYLGSGEYNGNDAHIVRAQYALRYKRGEDPYGDRELLSLQGRHIVDIYIPVDHGSALFMRDVVEEHYRYADGSNVQREGFILTWLEDFPRMDRKALKDDLGRLVQDEQLDDVSIEERDEGVSITLKNLQFYPDSPQLLPGEMGKLKSLANALRRIPDRTFMVTGHTADVGSRDSQYDLSIQRAQAVVGLLAEEGIAPERFLYRGVGGDEPLGSNDTEEGRAMNRRVEIMILED</sequence>
<comment type="caution">
    <text evidence="4">The sequence shown here is derived from an EMBL/GenBank/DDBJ whole genome shotgun (WGS) entry which is preliminary data.</text>
</comment>
<dbReference type="PANTHER" id="PTHR30329">
    <property type="entry name" value="STATOR ELEMENT OF FLAGELLAR MOTOR COMPLEX"/>
    <property type="match status" value="1"/>
</dbReference>
<accession>A0A1Y1RX10</accession>
<keyword evidence="2" id="KW-0812">Transmembrane</keyword>
<gene>
    <name evidence="4" type="ORF">B4O97_12890</name>
</gene>
<dbReference type="SUPFAM" id="SSF103088">
    <property type="entry name" value="OmpA-like"/>
    <property type="match status" value="1"/>
</dbReference>
<dbReference type="GO" id="GO:0016020">
    <property type="term" value="C:membrane"/>
    <property type="evidence" value="ECO:0007669"/>
    <property type="project" value="UniProtKB-UniRule"/>
</dbReference>
<evidence type="ECO:0000259" key="3">
    <source>
        <dbReference type="PROSITE" id="PS51123"/>
    </source>
</evidence>
<dbReference type="STRING" id="1963862.B4O97_12890"/>
<evidence type="ECO:0000313" key="5">
    <source>
        <dbReference type="Proteomes" id="UP000192343"/>
    </source>
</evidence>
<dbReference type="InterPro" id="IPR050330">
    <property type="entry name" value="Bact_OuterMem_StrucFunc"/>
</dbReference>
<organism evidence="4 5">
    <name type="scientific">Marispirochaeta aestuarii</name>
    <dbReference type="NCBI Taxonomy" id="1963862"/>
    <lineage>
        <taxon>Bacteria</taxon>
        <taxon>Pseudomonadati</taxon>
        <taxon>Spirochaetota</taxon>
        <taxon>Spirochaetia</taxon>
        <taxon>Spirochaetales</taxon>
        <taxon>Spirochaetaceae</taxon>
        <taxon>Marispirochaeta</taxon>
    </lineage>
</organism>
<evidence type="ECO:0000256" key="2">
    <source>
        <dbReference type="SAM" id="Phobius"/>
    </source>
</evidence>
<name>A0A1Y1RX10_9SPIO</name>
<dbReference type="InterPro" id="IPR036737">
    <property type="entry name" value="OmpA-like_sf"/>
</dbReference>
<keyword evidence="5" id="KW-1185">Reference proteome</keyword>
<keyword evidence="1 2" id="KW-0472">Membrane</keyword>
<dbReference type="InterPro" id="IPR006665">
    <property type="entry name" value="OmpA-like"/>
</dbReference>
<feature type="transmembrane region" description="Helical" evidence="2">
    <location>
        <begin position="28"/>
        <end position="45"/>
    </location>
</feature>
<dbReference type="Gene3D" id="3.30.1330.60">
    <property type="entry name" value="OmpA-like domain"/>
    <property type="match status" value="1"/>
</dbReference>
<reference evidence="4 5" key="1">
    <citation type="submission" date="2017-03" db="EMBL/GenBank/DDBJ databases">
        <title>Draft Genome sequence of Marispirochaeta sp. strain JC444.</title>
        <authorList>
            <person name="Shivani Y."/>
            <person name="Subhash Y."/>
            <person name="Sasikala C."/>
            <person name="Ramana C."/>
        </authorList>
    </citation>
    <scope>NUCLEOTIDE SEQUENCE [LARGE SCALE GENOMIC DNA]</scope>
    <source>
        <strain evidence="4 5">JC444</strain>
    </source>
</reference>
<dbReference type="AlphaFoldDB" id="A0A1Y1RX10"/>
<dbReference type="CDD" id="cd07185">
    <property type="entry name" value="OmpA_C-like"/>
    <property type="match status" value="1"/>
</dbReference>
<keyword evidence="2" id="KW-1133">Transmembrane helix</keyword>
<evidence type="ECO:0000256" key="1">
    <source>
        <dbReference type="PROSITE-ProRule" id="PRU00473"/>
    </source>
</evidence>
<dbReference type="PANTHER" id="PTHR30329:SF21">
    <property type="entry name" value="LIPOPROTEIN YIAD-RELATED"/>
    <property type="match status" value="1"/>
</dbReference>
<proteinExistence type="predicted"/>